<dbReference type="Gene3D" id="3.40.30.10">
    <property type="entry name" value="Glutaredoxin"/>
    <property type="match status" value="1"/>
</dbReference>
<feature type="binding site" evidence="3">
    <location>
        <position position="122"/>
    </location>
    <ligand>
        <name>Cu cation</name>
        <dbReference type="ChEBI" id="CHEBI:23378"/>
    </ligand>
</feature>
<dbReference type="SUPFAM" id="SSF52833">
    <property type="entry name" value="Thioredoxin-like"/>
    <property type="match status" value="1"/>
</dbReference>
<dbReference type="Pfam" id="PF02630">
    <property type="entry name" value="SCO1-SenC"/>
    <property type="match status" value="1"/>
</dbReference>
<dbReference type="OrthoDB" id="5296507at2"/>
<geneLocation type="plasmid" evidence="6 8">
    <name>tig00000001</name>
</geneLocation>
<evidence type="ECO:0000256" key="1">
    <source>
        <dbReference type="ARBA" id="ARBA00010996"/>
    </source>
</evidence>
<dbReference type="Proteomes" id="UP000286681">
    <property type="component" value="Unassembled WGS sequence"/>
</dbReference>
<gene>
    <name evidence="6" type="ORF">BRX40_23140</name>
    <name evidence="7" type="ORF">CA257_22985</name>
</gene>
<comment type="similarity">
    <text evidence="1">Belongs to the SCO1/2 family.</text>
</comment>
<feature type="binding site" evidence="3">
    <location>
        <position position="118"/>
    </location>
    <ligand>
        <name>Cu cation</name>
        <dbReference type="ChEBI" id="CHEBI:23378"/>
    </ligand>
</feature>
<dbReference type="InterPro" id="IPR013766">
    <property type="entry name" value="Thioredoxin_domain"/>
</dbReference>
<sequence>MMPLKLRTFSPAPFRVHTELSSMPPGSPAGRSAASRNARLGLTGALQIAAIGVLTTATPAASHSLQEVEQQLFKRERYFQSVNQPAPEFTLRDAAGRVHRLRDYRGKVVILNFIYTKCPDVCPLHSEKIAQIQKQTNISPMKDQVAFLTISTDPRNDTPKVMKEFGGQHGLDPANWTFLTTLPSQPIGTTRQLAAAYGLKFTTMPDGMQMHGAVTHLIDQEGRLRARFHSLRFSPVNVTIFANALVNKAHTPHPHGTEALTLWERLKLWFSSWWA</sequence>
<organism evidence="6 8">
    <name type="scientific">Sphingomonas koreensis</name>
    <dbReference type="NCBI Taxonomy" id="93064"/>
    <lineage>
        <taxon>Bacteria</taxon>
        <taxon>Pseudomonadati</taxon>
        <taxon>Pseudomonadota</taxon>
        <taxon>Alphaproteobacteria</taxon>
        <taxon>Sphingomonadales</taxon>
        <taxon>Sphingomonadaceae</taxon>
        <taxon>Sphingomonas</taxon>
    </lineage>
</organism>
<dbReference type="Proteomes" id="UP000185161">
    <property type="component" value="Plasmid tig00000001"/>
</dbReference>
<keyword evidence="2 3" id="KW-0186">Copper</keyword>
<evidence type="ECO:0000313" key="7">
    <source>
        <dbReference type="EMBL" id="RSU97410.1"/>
    </source>
</evidence>
<keyword evidence="6" id="KW-0614">Plasmid</keyword>
<dbReference type="CDD" id="cd02968">
    <property type="entry name" value="SCO"/>
    <property type="match status" value="1"/>
</dbReference>
<reference evidence="8" key="2">
    <citation type="submission" date="2016-12" db="EMBL/GenBank/DDBJ databases">
        <title>Whole genome sequencing of Sphingomonas sp. ABOJV.</title>
        <authorList>
            <person name="Conlan S."/>
            <person name="Thomas P.J."/>
            <person name="Mullikin J."/>
            <person name="Palmore T.N."/>
            <person name="Frank K.M."/>
            <person name="Segre J.A."/>
        </authorList>
    </citation>
    <scope>NUCLEOTIDE SEQUENCE [LARGE SCALE GENOMIC DNA]</scope>
    <source>
        <strain evidence="8">ABOJV</strain>
        <plasmid evidence="8">Plasmid tig00000001</plasmid>
    </source>
</reference>
<dbReference type="RefSeq" id="WP_075153462.1">
    <property type="nucleotide sequence ID" value="NZ_CP018821.1"/>
</dbReference>
<proteinExistence type="inferred from homology"/>
<evidence type="ECO:0000313" key="6">
    <source>
        <dbReference type="EMBL" id="APR55474.1"/>
    </source>
</evidence>
<keyword evidence="3" id="KW-0479">Metal-binding</keyword>
<feature type="disulfide bond" description="Redox-active" evidence="4">
    <location>
        <begin position="118"/>
        <end position="122"/>
    </location>
</feature>
<reference evidence="6" key="1">
    <citation type="submission" date="2016-12" db="EMBL/GenBank/DDBJ databases">
        <title>Whole genome sequencing of Sphingomonas koreensis.</title>
        <authorList>
            <person name="Conlan S."/>
            <person name="Thomas P.J."/>
            <person name="Mullikin J."/>
            <person name="Palmore T.N."/>
            <person name="Frank K.M."/>
            <person name="Segre J.A."/>
        </authorList>
    </citation>
    <scope>NUCLEOTIDE SEQUENCE</scope>
    <source>
        <strain evidence="6">ABOJV</strain>
        <plasmid evidence="6">tig00000001</plasmid>
    </source>
</reference>
<evidence type="ECO:0000313" key="8">
    <source>
        <dbReference type="Proteomes" id="UP000185161"/>
    </source>
</evidence>
<reference evidence="7 9" key="3">
    <citation type="submission" date="2018-07" db="EMBL/GenBank/DDBJ databases">
        <title>Genomic and Epidemiologic Investigation of an Indolent Hospital Outbreak.</title>
        <authorList>
            <person name="Johnson R.C."/>
            <person name="Deming C."/>
            <person name="Conlan S."/>
            <person name="Zellmer C.J."/>
            <person name="Michelin A.V."/>
            <person name="Lee-Lin S."/>
            <person name="Thomas P.J."/>
            <person name="Park M."/>
            <person name="Weingarten R.A."/>
            <person name="Less J."/>
            <person name="Dekker J.P."/>
            <person name="Frank K.M."/>
            <person name="Musser K.A."/>
            <person name="Mcquiston J.R."/>
            <person name="Henderson D.K."/>
            <person name="Lau A.F."/>
            <person name="Palmore T.N."/>
            <person name="Segre J.A."/>
        </authorList>
    </citation>
    <scope>NUCLEOTIDE SEQUENCE [LARGE SCALE GENOMIC DNA]</scope>
    <source>
        <strain evidence="7 9">SK-NIH.Env10_0317</strain>
    </source>
</reference>
<dbReference type="PANTHER" id="PTHR12151:SF25">
    <property type="entry name" value="LINALOOL DEHYDRATASE_ISOMERASE DOMAIN-CONTAINING PROTEIN"/>
    <property type="match status" value="1"/>
</dbReference>
<evidence type="ECO:0000256" key="4">
    <source>
        <dbReference type="PIRSR" id="PIRSR603782-2"/>
    </source>
</evidence>
<evidence type="ECO:0000256" key="3">
    <source>
        <dbReference type="PIRSR" id="PIRSR603782-1"/>
    </source>
</evidence>
<keyword evidence="8" id="KW-1185">Reference proteome</keyword>
<feature type="domain" description="Thioredoxin" evidence="5">
    <location>
        <begin position="80"/>
        <end position="251"/>
    </location>
</feature>
<feature type="binding site" evidence="3">
    <location>
        <position position="211"/>
    </location>
    <ligand>
        <name>Cu cation</name>
        <dbReference type="ChEBI" id="CHEBI:23378"/>
    </ligand>
</feature>
<dbReference type="PANTHER" id="PTHR12151">
    <property type="entry name" value="ELECTRON TRANSPORT PROTIN SCO1/SENC FAMILY MEMBER"/>
    <property type="match status" value="1"/>
</dbReference>
<dbReference type="KEGG" id="skr:BRX40_23140"/>
<dbReference type="GO" id="GO:0046872">
    <property type="term" value="F:metal ion binding"/>
    <property type="evidence" value="ECO:0007669"/>
    <property type="project" value="UniProtKB-KW"/>
</dbReference>
<dbReference type="AlphaFoldDB" id="A0A1L6JHU6"/>
<evidence type="ECO:0000259" key="5">
    <source>
        <dbReference type="PROSITE" id="PS51352"/>
    </source>
</evidence>
<dbReference type="GeneID" id="44135459"/>
<keyword evidence="4" id="KW-1015">Disulfide bond</keyword>
<dbReference type="EMBL" id="QQWO01000037">
    <property type="protein sequence ID" value="RSU97410.1"/>
    <property type="molecule type" value="Genomic_DNA"/>
</dbReference>
<dbReference type="PROSITE" id="PS51352">
    <property type="entry name" value="THIOREDOXIN_2"/>
    <property type="match status" value="1"/>
</dbReference>
<dbReference type="InterPro" id="IPR036249">
    <property type="entry name" value="Thioredoxin-like_sf"/>
</dbReference>
<evidence type="ECO:0000256" key="2">
    <source>
        <dbReference type="ARBA" id="ARBA00023008"/>
    </source>
</evidence>
<dbReference type="EMBL" id="CP018821">
    <property type="protein sequence ID" value="APR55474.1"/>
    <property type="molecule type" value="Genomic_DNA"/>
</dbReference>
<name>A0A1L6JHU6_9SPHN</name>
<accession>A0A1L6JHU6</accession>
<protein>
    <submittedName>
        <fullName evidence="6">Cytochrome-c oxidase</fullName>
    </submittedName>
    <submittedName>
        <fullName evidence="7">SCO family protein</fullName>
    </submittedName>
</protein>
<evidence type="ECO:0000313" key="9">
    <source>
        <dbReference type="Proteomes" id="UP000286681"/>
    </source>
</evidence>
<dbReference type="InterPro" id="IPR003782">
    <property type="entry name" value="SCO1/SenC"/>
</dbReference>